<sequence>METLGWIRGSLKLLAEADAKYILLALLLYFVSVLIYAVRWVIVLQRAGVGLRLRDSMAAYLASILVNNITPSARAGGELMRILYAYVKTGAPLVKLLNTVAFERICESIPVIALAFVSISEALLSGNRPLSVLLGSVLIVIATIVGVKYWDRILTIAAKRLDFDDQLDTEASVRRLISNKGLFAATIALSALVWVFDILRLYAAALAVGWKAPLLRFALASVMYLVVGILAITPGGLGIVEGGLTAVFVALGAKPSVALALVMIERLISYGFASLIGLLVVVIGGGPQAWTLLKSRWRRTGFTPR</sequence>
<comment type="similarity">
    <text evidence="2">Belongs to the UPF0104 family.</text>
</comment>
<feature type="transmembrane region" description="Helical" evidence="7">
    <location>
        <begin position="270"/>
        <end position="293"/>
    </location>
</feature>
<dbReference type="InterPro" id="IPR022791">
    <property type="entry name" value="L-PG_synthase/AglD"/>
</dbReference>
<evidence type="ECO:0000256" key="2">
    <source>
        <dbReference type="ARBA" id="ARBA00011061"/>
    </source>
</evidence>
<protein>
    <submittedName>
        <fullName evidence="8">Flippase-like domain-containing protein</fullName>
    </submittedName>
</protein>
<feature type="transmembrane region" description="Helical" evidence="7">
    <location>
        <begin position="130"/>
        <end position="150"/>
    </location>
</feature>
<comment type="subcellular location">
    <subcellularLocation>
        <location evidence="1">Cell membrane</location>
        <topology evidence="1">Multi-pass membrane protein</topology>
    </subcellularLocation>
</comment>
<evidence type="ECO:0000256" key="3">
    <source>
        <dbReference type="ARBA" id="ARBA00022475"/>
    </source>
</evidence>
<keyword evidence="4 7" id="KW-0812">Transmembrane</keyword>
<dbReference type="EMBL" id="DQVR01000097">
    <property type="protein sequence ID" value="HIQ24278.1"/>
    <property type="molecule type" value="Genomic_DNA"/>
</dbReference>
<name>A0A832ZTT0_9CREN</name>
<evidence type="ECO:0000256" key="1">
    <source>
        <dbReference type="ARBA" id="ARBA00004651"/>
    </source>
</evidence>
<dbReference type="NCBIfam" id="TIGR00374">
    <property type="entry name" value="flippase-like domain"/>
    <property type="match status" value="1"/>
</dbReference>
<accession>A0A832ZTT0</accession>
<evidence type="ECO:0000256" key="6">
    <source>
        <dbReference type="ARBA" id="ARBA00023136"/>
    </source>
</evidence>
<dbReference type="Pfam" id="PF03706">
    <property type="entry name" value="LPG_synthase_TM"/>
    <property type="match status" value="1"/>
</dbReference>
<evidence type="ECO:0000256" key="4">
    <source>
        <dbReference type="ARBA" id="ARBA00022692"/>
    </source>
</evidence>
<gene>
    <name evidence="8" type="ORF">EYH50_04435</name>
</gene>
<dbReference type="PANTHER" id="PTHR39087:SF2">
    <property type="entry name" value="UPF0104 MEMBRANE PROTEIN MJ1595"/>
    <property type="match status" value="1"/>
</dbReference>
<organism evidence="8 9">
    <name type="scientific">Pyrodictium delaneyi</name>
    <dbReference type="NCBI Taxonomy" id="1273541"/>
    <lineage>
        <taxon>Archaea</taxon>
        <taxon>Thermoproteota</taxon>
        <taxon>Thermoprotei</taxon>
        <taxon>Desulfurococcales</taxon>
        <taxon>Pyrodictiaceae</taxon>
        <taxon>Pyrodictium</taxon>
    </lineage>
</organism>
<evidence type="ECO:0000313" key="8">
    <source>
        <dbReference type="EMBL" id="HIQ24278.1"/>
    </source>
</evidence>
<proteinExistence type="inferred from homology"/>
<evidence type="ECO:0000256" key="5">
    <source>
        <dbReference type="ARBA" id="ARBA00022989"/>
    </source>
</evidence>
<feature type="transmembrane region" description="Helical" evidence="7">
    <location>
        <begin position="244"/>
        <end position="264"/>
    </location>
</feature>
<evidence type="ECO:0000313" key="9">
    <source>
        <dbReference type="Proteomes" id="UP000600071"/>
    </source>
</evidence>
<dbReference type="AlphaFoldDB" id="A0A832ZTT0"/>
<keyword evidence="6 7" id="KW-0472">Membrane</keyword>
<comment type="caution">
    <text evidence="8">The sequence shown here is derived from an EMBL/GenBank/DDBJ whole genome shotgun (WGS) entry which is preliminary data.</text>
</comment>
<keyword evidence="3" id="KW-1003">Cell membrane</keyword>
<dbReference type="GO" id="GO:0005886">
    <property type="term" value="C:plasma membrane"/>
    <property type="evidence" value="ECO:0007669"/>
    <property type="project" value="UniProtKB-SubCell"/>
</dbReference>
<dbReference type="Proteomes" id="UP000600071">
    <property type="component" value="Unassembled WGS sequence"/>
</dbReference>
<dbReference type="PANTHER" id="PTHR39087">
    <property type="entry name" value="UPF0104 MEMBRANE PROTEIN MJ1595"/>
    <property type="match status" value="1"/>
</dbReference>
<evidence type="ECO:0000256" key="7">
    <source>
        <dbReference type="SAM" id="Phobius"/>
    </source>
</evidence>
<reference evidence="8" key="1">
    <citation type="journal article" date="2020" name="ISME J.">
        <title>Gammaproteobacteria mediating utilization of methyl-, sulfur- and petroleum organic compounds in deep ocean hydrothermal plumes.</title>
        <authorList>
            <person name="Zhou Z."/>
            <person name="Liu Y."/>
            <person name="Pan J."/>
            <person name="Cron B.R."/>
            <person name="Toner B.M."/>
            <person name="Anantharaman K."/>
            <person name="Breier J.A."/>
            <person name="Dick G.J."/>
            <person name="Li M."/>
        </authorList>
    </citation>
    <scope>NUCLEOTIDE SEQUENCE</scope>
    <source>
        <strain evidence="8">SZUA-1523</strain>
    </source>
</reference>
<feature type="transmembrane region" description="Helical" evidence="7">
    <location>
        <begin position="182"/>
        <end position="202"/>
    </location>
</feature>
<keyword evidence="5 7" id="KW-1133">Transmembrane helix</keyword>
<feature type="transmembrane region" description="Helical" evidence="7">
    <location>
        <begin position="214"/>
        <end position="232"/>
    </location>
</feature>
<feature type="transmembrane region" description="Helical" evidence="7">
    <location>
        <begin position="21"/>
        <end position="44"/>
    </location>
</feature>